<reference evidence="11 12" key="1">
    <citation type="submission" date="2020-01" db="EMBL/GenBank/DDBJ databases">
        <title>Vast differences in strain-level diversity in the gut microbiota of two closely related honey bee species.</title>
        <authorList>
            <person name="Ellegaard K.M."/>
            <person name="Suenami S."/>
            <person name="Miyazaki R."/>
            <person name="Engel P."/>
        </authorList>
    </citation>
    <scope>NUCLEOTIDE SEQUENCE [LARGE SCALE GENOMIC DNA]</scope>
    <source>
        <strain evidence="11 12">ESL0416</strain>
    </source>
</reference>
<dbReference type="InterPro" id="IPR011764">
    <property type="entry name" value="Biotin_carboxylation_dom"/>
</dbReference>
<dbReference type="EMBL" id="CP048268">
    <property type="protein sequence ID" value="QYN53435.1"/>
    <property type="molecule type" value="Genomic_DNA"/>
</dbReference>
<dbReference type="RefSeq" id="WP_220220129.1">
    <property type="nucleotide sequence ID" value="NZ_CP048268.1"/>
</dbReference>
<evidence type="ECO:0000256" key="1">
    <source>
        <dbReference type="ARBA" id="ARBA00003761"/>
    </source>
</evidence>
<evidence type="ECO:0000256" key="2">
    <source>
        <dbReference type="ARBA" id="ARBA00013263"/>
    </source>
</evidence>
<dbReference type="SMART" id="SM00878">
    <property type="entry name" value="Biotin_carb_C"/>
    <property type="match status" value="1"/>
</dbReference>
<dbReference type="Gene3D" id="3.30.470.20">
    <property type="entry name" value="ATP-grasp fold, B domain"/>
    <property type="match status" value="1"/>
</dbReference>
<dbReference type="InterPro" id="IPR051602">
    <property type="entry name" value="ACC_Biotin_Carboxylase"/>
</dbReference>
<organism evidence="11 12">
    <name type="scientific">Lactobacillus panisapium</name>
    <dbReference type="NCBI Taxonomy" id="2012495"/>
    <lineage>
        <taxon>Bacteria</taxon>
        <taxon>Bacillati</taxon>
        <taxon>Bacillota</taxon>
        <taxon>Bacilli</taxon>
        <taxon>Lactobacillales</taxon>
        <taxon>Lactobacillaceae</taxon>
        <taxon>Lactobacillus</taxon>
    </lineage>
</organism>
<evidence type="ECO:0000259" key="10">
    <source>
        <dbReference type="PROSITE" id="PS50979"/>
    </source>
</evidence>
<dbReference type="InterPro" id="IPR016185">
    <property type="entry name" value="PreATP-grasp_dom_sf"/>
</dbReference>
<gene>
    <name evidence="11" type="ORF">GYM71_08410</name>
</gene>
<keyword evidence="4 8" id="KW-0547">Nucleotide-binding</keyword>
<evidence type="ECO:0000256" key="7">
    <source>
        <dbReference type="ARBA" id="ARBA00048600"/>
    </source>
</evidence>
<evidence type="ECO:0000313" key="12">
    <source>
        <dbReference type="Proteomes" id="UP000826550"/>
    </source>
</evidence>
<sequence>MFSKVLIANRGEIAVRIIHALHELDITAVAVYSTADKDSQHVKEADEAVCIGQPQPAQSYLNMQNIISAALLTGAQAIHPGYGFLSESSEFAQMCAECHLVFIGPQAKTISLMGNKANARETMRQHGVPVIPGSTGPVKDAAQALTVANKVGFPVMLKAVAGGGGKGIRKVKRPEDLPQAFSQAQEEAKLSFGDDSMYLEKIISPAKHIEVQIIADQAGHVVALPERDCSMQRNQQKVLEETPCSQINDQERQYLQKITSKAIKAIHYENVGTIEFLMDPAHHFYFMEMNTRIQVEHSITEEVAQIDLVKEQLHIAAGDDLSITQDDVHLHGAAIEARINAEDPLHHFRPQAGKIKQMSLPSGLGIRIESGVNSGDQVSPFYDSMIIKIIAHADNRSLAIRRLLDALSEFSITGLKTNRDFLVALLTDSAFQSGNYLTTYIDQQFLPYYIKQEKEKIGAKEAVTDGN</sequence>
<dbReference type="Pfam" id="PF02786">
    <property type="entry name" value="CPSase_L_D2"/>
    <property type="match status" value="1"/>
</dbReference>
<evidence type="ECO:0000256" key="5">
    <source>
        <dbReference type="ARBA" id="ARBA00022840"/>
    </source>
</evidence>
<feature type="domain" description="Biotin carboxylation" evidence="10">
    <location>
        <begin position="1"/>
        <end position="446"/>
    </location>
</feature>
<evidence type="ECO:0000259" key="9">
    <source>
        <dbReference type="PROSITE" id="PS50975"/>
    </source>
</evidence>
<dbReference type="Proteomes" id="UP000826550">
    <property type="component" value="Chromosome"/>
</dbReference>
<dbReference type="PROSITE" id="PS00867">
    <property type="entry name" value="CPSASE_2"/>
    <property type="match status" value="1"/>
</dbReference>
<dbReference type="SUPFAM" id="SSF51246">
    <property type="entry name" value="Rudiment single hybrid motif"/>
    <property type="match status" value="1"/>
</dbReference>
<dbReference type="Pfam" id="PF00289">
    <property type="entry name" value="Biotin_carb_N"/>
    <property type="match status" value="1"/>
</dbReference>
<feature type="domain" description="ATP-grasp" evidence="9">
    <location>
        <begin position="120"/>
        <end position="317"/>
    </location>
</feature>
<dbReference type="InterPro" id="IPR011761">
    <property type="entry name" value="ATP-grasp"/>
</dbReference>
<name>A0ABX8WAS8_9LACO</name>
<accession>A0ABX8WAS8</accession>
<evidence type="ECO:0000256" key="6">
    <source>
        <dbReference type="ARBA" id="ARBA00023211"/>
    </source>
</evidence>
<dbReference type="SUPFAM" id="SSF52440">
    <property type="entry name" value="PreATP-grasp domain"/>
    <property type="match status" value="1"/>
</dbReference>
<dbReference type="PROSITE" id="PS50979">
    <property type="entry name" value="BC"/>
    <property type="match status" value="1"/>
</dbReference>
<keyword evidence="6" id="KW-0464">Manganese</keyword>
<dbReference type="PANTHER" id="PTHR48095">
    <property type="entry name" value="PYRUVATE CARBOXYLASE SUBUNIT A"/>
    <property type="match status" value="1"/>
</dbReference>
<dbReference type="EC" id="6.3.4.14" evidence="2"/>
<dbReference type="PANTHER" id="PTHR48095:SF2">
    <property type="entry name" value="BIOTIN CARBOXYLASE, CHLOROPLASTIC"/>
    <property type="match status" value="1"/>
</dbReference>
<keyword evidence="3" id="KW-0436">Ligase</keyword>
<evidence type="ECO:0000256" key="3">
    <source>
        <dbReference type="ARBA" id="ARBA00022598"/>
    </source>
</evidence>
<evidence type="ECO:0000256" key="4">
    <source>
        <dbReference type="ARBA" id="ARBA00022741"/>
    </source>
</evidence>
<keyword evidence="5 8" id="KW-0067">ATP-binding</keyword>
<evidence type="ECO:0000313" key="11">
    <source>
        <dbReference type="EMBL" id="QYN53435.1"/>
    </source>
</evidence>
<protein>
    <recommendedName>
        <fullName evidence="2">biotin carboxylase</fullName>
        <ecNumber evidence="2">6.3.4.14</ecNumber>
    </recommendedName>
</protein>
<evidence type="ECO:0000256" key="8">
    <source>
        <dbReference type="PROSITE-ProRule" id="PRU00409"/>
    </source>
</evidence>
<proteinExistence type="predicted"/>
<dbReference type="SUPFAM" id="SSF56059">
    <property type="entry name" value="Glutathione synthetase ATP-binding domain-like"/>
    <property type="match status" value="1"/>
</dbReference>
<dbReference type="InterPro" id="IPR005482">
    <property type="entry name" value="Biotin_COase_C"/>
</dbReference>
<dbReference type="InterPro" id="IPR011054">
    <property type="entry name" value="Rudment_hybrid_motif"/>
</dbReference>
<comment type="function">
    <text evidence="1">This protein is a component of the acetyl coenzyme A carboxylase complex; first, biotin carboxylase catalyzes the carboxylation of the carrier protein and then the transcarboxylase transfers the carboxyl group to form malonyl-CoA.</text>
</comment>
<comment type="catalytic activity">
    <reaction evidence="7">
        <text>N(6)-biotinyl-L-lysyl-[protein] + hydrogencarbonate + ATP = N(6)-carboxybiotinyl-L-lysyl-[protein] + ADP + phosphate + H(+)</text>
        <dbReference type="Rhea" id="RHEA:13501"/>
        <dbReference type="Rhea" id="RHEA-COMP:10505"/>
        <dbReference type="Rhea" id="RHEA-COMP:10506"/>
        <dbReference type="ChEBI" id="CHEBI:15378"/>
        <dbReference type="ChEBI" id="CHEBI:17544"/>
        <dbReference type="ChEBI" id="CHEBI:30616"/>
        <dbReference type="ChEBI" id="CHEBI:43474"/>
        <dbReference type="ChEBI" id="CHEBI:83144"/>
        <dbReference type="ChEBI" id="CHEBI:83145"/>
        <dbReference type="ChEBI" id="CHEBI:456216"/>
        <dbReference type="EC" id="6.3.4.14"/>
    </reaction>
</comment>
<dbReference type="Pfam" id="PF02785">
    <property type="entry name" value="Biotin_carb_C"/>
    <property type="match status" value="1"/>
</dbReference>
<dbReference type="PROSITE" id="PS50975">
    <property type="entry name" value="ATP_GRASP"/>
    <property type="match status" value="1"/>
</dbReference>
<dbReference type="NCBIfam" id="NF006367">
    <property type="entry name" value="PRK08591.1"/>
    <property type="match status" value="1"/>
</dbReference>
<dbReference type="InterPro" id="IPR005481">
    <property type="entry name" value="BC-like_N"/>
</dbReference>
<dbReference type="InterPro" id="IPR005479">
    <property type="entry name" value="CPAse_ATP-bd"/>
</dbReference>
<keyword evidence="12" id="KW-1185">Reference proteome</keyword>